<dbReference type="Proteomes" id="UP000095282">
    <property type="component" value="Unplaced"/>
</dbReference>
<evidence type="ECO:0000256" key="2">
    <source>
        <dbReference type="SAM" id="SignalP"/>
    </source>
</evidence>
<feature type="chain" id="PRO_5009308878" evidence="2">
    <location>
        <begin position="18"/>
        <end position="173"/>
    </location>
</feature>
<evidence type="ECO:0000256" key="1">
    <source>
        <dbReference type="SAM" id="MobiDB-lite"/>
    </source>
</evidence>
<reference evidence="4" key="1">
    <citation type="submission" date="2016-11" db="UniProtKB">
        <authorList>
            <consortium name="WormBaseParasite"/>
        </authorList>
    </citation>
    <scope>IDENTIFICATION</scope>
</reference>
<evidence type="ECO:0000313" key="4">
    <source>
        <dbReference type="WBParaSite" id="Csp11.Scaffold629.g9013.t1"/>
    </source>
</evidence>
<dbReference type="WBParaSite" id="Csp11.Scaffold629.g9013.t1">
    <property type="protein sequence ID" value="Csp11.Scaffold629.g9013.t1"/>
    <property type="gene ID" value="Csp11.Scaffold629.g9013"/>
</dbReference>
<feature type="region of interest" description="Disordered" evidence="1">
    <location>
        <begin position="23"/>
        <end position="139"/>
    </location>
</feature>
<keyword evidence="2" id="KW-0732">Signal</keyword>
<protein>
    <submittedName>
        <fullName evidence="4">Lysine-rich arabinogalactan protein 19-like</fullName>
    </submittedName>
</protein>
<sequence>MFFFFLNIFLSVHKRSGDPSGGFVPGPINSDPSGGLVVIDPDVSTEAVTETATDPPEPTTQPPVPTNPPATLPPDPSTAPPPVITNPPPTVPRIKTDPLSTLPPVPTDPPTTVAPVTSSAPESTKAVTNGTSEDSGECGEDEICLDEEYFEDTFSGSPNFKFLLIPLALIGFW</sequence>
<accession>A0A1I7UG84</accession>
<feature type="compositionally biased region" description="Low complexity" evidence="1">
    <location>
        <begin position="110"/>
        <end position="121"/>
    </location>
</feature>
<feature type="signal peptide" evidence="2">
    <location>
        <begin position="1"/>
        <end position="17"/>
    </location>
</feature>
<dbReference type="AlphaFoldDB" id="A0A1I7UG84"/>
<organism evidence="3 4">
    <name type="scientific">Caenorhabditis tropicalis</name>
    <dbReference type="NCBI Taxonomy" id="1561998"/>
    <lineage>
        <taxon>Eukaryota</taxon>
        <taxon>Metazoa</taxon>
        <taxon>Ecdysozoa</taxon>
        <taxon>Nematoda</taxon>
        <taxon>Chromadorea</taxon>
        <taxon>Rhabditida</taxon>
        <taxon>Rhabditina</taxon>
        <taxon>Rhabditomorpha</taxon>
        <taxon>Rhabditoidea</taxon>
        <taxon>Rhabditidae</taxon>
        <taxon>Peloderinae</taxon>
        <taxon>Caenorhabditis</taxon>
    </lineage>
</organism>
<proteinExistence type="predicted"/>
<feature type="compositionally biased region" description="Pro residues" evidence="1">
    <location>
        <begin position="55"/>
        <end position="91"/>
    </location>
</feature>
<name>A0A1I7UG84_9PELO</name>
<evidence type="ECO:0000313" key="3">
    <source>
        <dbReference type="Proteomes" id="UP000095282"/>
    </source>
</evidence>
<feature type="compositionally biased region" description="Low complexity" evidence="1">
    <location>
        <begin position="45"/>
        <end position="54"/>
    </location>
</feature>
<keyword evidence="3" id="KW-1185">Reference proteome</keyword>